<protein>
    <recommendedName>
        <fullName evidence="3">Metal-binding protein</fullName>
    </recommendedName>
</protein>
<reference evidence="1 2" key="1">
    <citation type="submission" date="2006-05" db="EMBL/GenBank/DDBJ databases">
        <authorList>
            <person name="King G."/>
            <person name="Ferriera S."/>
            <person name="Johnson J."/>
            <person name="Kravitz S."/>
            <person name="Beeson K."/>
            <person name="Sutton G."/>
            <person name="Rogers Y.-H."/>
            <person name="Friedman R."/>
            <person name="Frazier M."/>
            <person name="Venter J.C."/>
        </authorList>
    </citation>
    <scope>NUCLEOTIDE SEQUENCE [LARGE SCALE GENOMIC DNA]</scope>
    <source>
        <strain evidence="2">ATCC 25650 / DSM 13394 / JCM 20685 / NBRC 16684 / NCIMB 2208 / IAM 12614 / B1</strain>
    </source>
</reference>
<evidence type="ECO:0000313" key="1">
    <source>
        <dbReference type="EMBL" id="EAV40628.1"/>
    </source>
</evidence>
<organism evidence="1 2">
    <name type="scientific">Roseibium aggregatum (strain ATCC 25650 / DSM 13394 / JCM 20685 / NBRC 16684 / NCIMB 2208 / IAM 12614 / B1)</name>
    <name type="common">Stappia aggregata</name>
    <dbReference type="NCBI Taxonomy" id="384765"/>
    <lineage>
        <taxon>Bacteria</taxon>
        <taxon>Pseudomonadati</taxon>
        <taxon>Pseudomonadota</taxon>
        <taxon>Alphaproteobacteria</taxon>
        <taxon>Hyphomicrobiales</taxon>
        <taxon>Stappiaceae</taxon>
        <taxon>Roseibium</taxon>
    </lineage>
</organism>
<dbReference type="Proteomes" id="UP000004848">
    <property type="component" value="Unassembled WGS sequence"/>
</dbReference>
<dbReference type="AlphaFoldDB" id="A0P319"/>
<comment type="caution">
    <text evidence="1">The sequence shown here is derived from an EMBL/GenBank/DDBJ whole genome shotgun (WGS) entry which is preliminary data.</text>
</comment>
<evidence type="ECO:0008006" key="3">
    <source>
        <dbReference type="Google" id="ProtNLM"/>
    </source>
</evidence>
<accession>A0P319</accession>
<dbReference type="EMBL" id="AAUW01000028">
    <property type="protein sequence ID" value="EAV40628.1"/>
    <property type="molecule type" value="Genomic_DNA"/>
</dbReference>
<gene>
    <name evidence="1" type="ORF">SIAM614_17067</name>
</gene>
<dbReference type="InterPro" id="IPR012863">
    <property type="entry name" value="DUF1636"/>
</dbReference>
<name>A0P319_ROSAI</name>
<sequence>MAAMSLPHHHLPSVRGQKSRRCVMSNEPHKIFVCTACRHYGQTCQPGYDLICQLKRALQMAVPVVGDDFEISGTANMEGCSRACTVAFKATDKAIYLFGDIDEGETDIEDLVDYARRYRQLENGCEVSGGRHGTCWDASQGRIPAAMIVSEADGTVLS</sequence>
<dbReference type="eggNOG" id="COG5469">
    <property type="taxonomic scope" value="Bacteria"/>
</dbReference>
<proteinExistence type="predicted"/>
<dbReference type="Pfam" id="PF07845">
    <property type="entry name" value="DUF1636"/>
    <property type="match status" value="1"/>
</dbReference>
<evidence type="ECO:0000313" key="2">
    <source>
        <dbReference type="Proteomes" id="UP000004848"/>
    </source>
</evidence>